<evidence type="ECO:0000313" key="1">
    <source>
        <dbReference type="EMBL" id="KAJ1968901.1"/>
    </source>
</evidence>
<gene>
    <name evidence="1" type="ORF">IWQ62_000960</name>
</gene>
<dbReference type="AlphaFoldDB" id="A0A9W8E937"/>
<evidence type="ECO:0000313" key="2">
    <source>
        <dbReference type="Proteomes" id="UP001150925"/>
    </source>
</evidence>
<keyword evidence="2" id="KW-1185">Reference proteome</keyword>
<dbReference type="Proteomes" id="UP001150925">
    <property type="component" value="Unassembled WGS sequence"/>
</dbReference>
<accession>A0A9W8E937</accession>
<dbReference type="OrthoDB" id="10017160at2759"/>
<proteinExistence type="predicted"/>
<organism evidence="1 2">
    <name type="scientific">Dispira parvispora</name>
    <dbReference type="NCBI Taxonomy" id="1520584"/>
    <lineage>
        <taxon>Eukaryota</taxon>
        <taxon>Fungi</taxon>
        <taxon>Fungi incertae sedis</taxon>
        <taxon>Zoopagomycota</taxon>
        <taxon>Kickxellomycotina</taxon>
        <taxon>Dimargaritomycetes</taxon>
        <taxon>Dimargaritales</taxon>
        <taxon>Dimargaritaceae</taxon>
        <taxon>Dispira</taxon>
    </lineage>
</organism>
<reference evidence="1" key="1">
    <citation type="submission" date="2022-07" db="EMBL/GenBank/DDBJ databases">
        <title>Phylogenomic reconstructions and comparative analyses of Kickxellomycotina fungi.</title>
        <authorList>
            <person name="Reynolds N.K."/>
            <person name="Stajich J.E."/>
            <person name="Barry K."/>
            <person name="Grigoriev I.V."/>
            <person name="Crous P."/>
            <person name="Smith M.E."/>
        </authorList>
    </citation>
    <scope>NUCLEOTIDE SEQUENCE</scope>
    <source>
        <strain evidence="1">RSA 1196</strain>
    </source>
</reference>
<sequence>MSKLPESQRPMPILTQTILVKLDPFVTLEKFAQEVKTTAWDVWNAIHNQLEYCSQFSHLVPNALASEIREDCQNFCCYFLGHFRKQTN</sequence>
<name>A0A9W8E937_9FUNG</name>
<dbReference type="EMBL" id="JANBPY010000121">
    <property type="protein sequence ID" value="KAJ1968901.1"/>
    <property type="molecule type" value="Genomic_DNA"/>
</dbReference>
<protein>
    <submittedName>
        <fullName evidence="1">Uncharacterized protein</fullName>
    </submittedName>
</protein>
<comment type="caution">
    <text evidence="1">The sequence shown here is derived from an EMBL/GenBank/DDBJ whole genome shotgun (WGS) entry which is preliminary data.</text>
</comment>